<evidence type="ECO:0000313" key="2">
    <source>
        <dbReference type="EMBL" id="KAJ8414229.1"/>
    </source>
</evidence>
<gene>
    <name evidence="2" type="ORF">AAFF_G00050990</name>
</gene>
<dbReference type="Proteomes" id="UP001221898">
    <property type="component" value="Unassembled WGS sequence"/>
</dbReference>
<feature type="region of interest" description="Disordered" evidence="1">
    <location>
        <begin position="82"/>
        <end position="102"/>
    </location>
</feature>
<comment type="caution">
    <text evidence="2">The sequence shown here is derived from an EMBL/GenBank/DDBJ whole genome shotgun (WGS) entry which is preliminary data.</text>
</comment>
<accession>A0AAD7T4C9</accession>
<protein>
    <submittedName>
        <fullName evidence="2">Uncharacterized protein</fullName>
    </submittedName>
</protein>
<evidence type="ECO:0000256" key="1">
    <source>
        <dbReference type="SAM" id="MobiDB-lite"/>
    </source>
</evidence>
<dbReference type="EMBL" id="JAINUG010000013">
    <property type="protein sequence ID" value="KAJ8414229.1"/>
    <property type="molecule type" value="Genomic_DNA"/>
</dbReference>
<sequence>MLMNASRPIHRQEGLTANEHAKTAASQLPKTKPLLTFEFRGASKGTTNVFGESVSEGDSAILPASCPAEEGTRTDLQSFPLLPSLRAPCSRPARSTPIPTPE</sequence>
<name>A0AAD7T4C9_9TELE</name>
<keyword evidence="3" id="KW-1185">Reference proteome</keyword>
<feature type="region of interest" description="Disordered" evidence="1">
    <location>
        <begin position="1"/>
        <end position="29"/>
    </location>
</feature>
<dbReference type="AlphaFoldDB" id="A0AAD7T4C9"/>
<proteinExistence type="predicted"/>
<evidence type="ECO:0000313" key="3">
    <source>
        <dbReference type="Proteomes" id="UP001221898"/>
    </source>
</evidence>
<organism evidence="2 3">
    <name type="scientific">Aldrovandia affinis</name>
    <dbReference type="NCBI Taxonomy" id="143900"/>
    <lineage>
        <taxon>Eukaryota</taxon>
        <taxon>Metazoa</taxon>
        <taxon>Chordata</taxon>
        <taxon>Craniata</taxon>
        <taxon>Vertebrata</taxon>
        <taxon>Euteleostomi</taxon>
        <taxon>Actinopterygii</taxon>
        <taxon>Neopterygii</taxon>
        <taxon>Teleostei</taxon>
        <taxon>Notacanthiformes</taxon>
        <taxon>Halosauridae</taxon>
        <taxon>Aldrovandia</taxon>
    </lineage>
</organism>
<reference evidence="2" key="1">
    <citation type="journal article" date="2023" name="Science">
        <title>Genome structures resolve the early diversification of teleost fishes.</title>
        <authorList>
            <person name="Parey E."/>
            <person name="Louis A."/>
            <person name="Montfort J."/>
            <person name="Bouchez O."/>
            <person name="Roques C."/>
            <person name="Iampietro C."/>
            <person name="Lluch J."/>
            <person name="Castinel A."/>
            <person name="Donnadieu C."/>
            <person name="Desvignes T."/>
            <person name="Floi Bucao C."/>
            <person name="Jouanno E."/>
            <person name="Wen M."/>
            <person name="Mejri S."/>
            <person name="Dirks R."/>
            <person name="Jansen H."/>
            <person name="Henkel C."/>
            <person name="Chen W.J."/>
            <person name="Zahm M."/>
            <person name="Cabau C."/>
            <person name="Klopp C."/>
            <person name="Thompson A.W."/>
            <person name="Robinson-Rechavi M."/>
            <person name="Braasch I."/>
            <person name="Lecointre G."/>
            <person name="Bobe J."/>
            <person name="Postlethwait J.H."/>
            <person name="Berthelot C."/>
            <person name="Roest Crollius H."/>
            <person name="Guiguen Y."/>
        </authorList>
    </citation>
    <scope>NUCLEOTIDE SEQUENCE</scope>
    <source>
        <strain evidence="2">NC1722</strain>
    </source>
</reference>